<dbReference type="InterPro" id="IPR025358">
    <property type="entry name" value="DUF4262"/>
</dbReference>
<dbReference type="InParanoid" id="M7X2Z4"/>
<name>M7X2Z4_9BACT</name>
<accession>M7X2Z4</accession>
<dbReference type="RefSeq" id="WP_008630067.1">
    <property type="nucleotide sequence ID" value="NZ_AMZY02000017.1"/>
</dbReference>
<comment type="caution">
    <text evidence="1">The sequence shown here is derived from an EMBL/GenBank/DDBJ whole genome shotgun (WGS) entry which is preliminary data.</text>
</comment>
<proteinExistence type="predicted"/>
<dbReference type="EMBL" id="AMZY02000017">
    <property type="protein sequence ID" value="EMS31845.1"/>
    <property type="molecule type" value="Genomic_DNA"/>
</dbReference>
<evidence type="ECO:0008006" key="3">
    <source>
        <dbReference type="Google" id="ProtNLM"/>
    </source>
</evidence>
<organism evidence="1 2">
    <name type="scientific">Mariniradius saccharolyticus AK6</name>
    <dbReference type="NCBI Taxonomy" id="1239962"/>
    <lineage>
        <taxon>Bacteria</taxon>
        <taxon>Pseudomonadati</taxon>
        <taxon>Bacteroidota</taxon>
        <taxon>Cytophagia</taxon>
        <taxon>Cytophagales</taxon>
        <taxon>Cyclobacteriaceae</taxon>
        <taxon>Mariniradius</taxon>
    </lineage>
</organism>
<dbReference type="AlphaFoldDB" id="M7X2Z4"/>
<protein>
    <recommendedName>
        <fullName evidence="3">DUF4262 domain-containing protein</fullName>
    </recommendedName>
</protein>
<dbReference type="OrthoDB" id="748646at2"/>
<evidence type="ECO:0000313" key="2">
    <source>
        <dbReference type="Proteomes" id="UP000010953"/>
    </source>
</evidence>
<dbReference type="Pfam" id="PF14081">
    <property type="entry name" value="DUF4262"/>
    <property type="match status" value="1"/>
</dbReference>
<gene>
    <name evidence="1" type="ORF">C943_01804</name>
</gene>
<dbReference type="Proteomes" id="UP000010953">
    <property type="component" value="Unassembled WGS sequence"/>
</dbReference>
<keyword evidence="2" id="KW-1185">Reference proteome</keyword>
<reference evidence="1" key="1">
    <citation type="submission" date="2013-01" db="EMBL/GenBank/DDBJ databases">
        <title>Genome assembly of Mariniradius saccharolyticus AK6.</title>
        <authorList>
            <person name="Vaidya B."/>
            <person name="Khatri I."/>
            <person name="Tanuku N.R.S."/>
            <person name="Subramanian S."/>
            <person name="Pinnaka A."/>
        </authorList>
    </citation>
    <scope>NUCLEOTIDE SEQUENCE [LARGE SCALE GENOMIC DNA]</scope>
    <source>
        <strain evidence="1">AK6</strain>
    </source>
</reference>
<dbReference type="eggNOG" id="ENOG5033U48">
    <property type="taxonomic scope" value="Bacteria"/>
</dbReference>
<sequence>MINREQFLKTIKSNINRNQYHVTLIAGDGIPRFAYTIGLKDQVNVELIFAGGEYFSANEINELFHRIGSFLETNPNGVEIDIPLLGSFSLVKVHPSWSKLLMLGVYDYFQVSEFNALQILPDAEHHTLDVPDLSKEFDTKAEPVWKWLIDEWNYSVPRDSKVVTNLAALKGEKITEIMRWEKSEWEMFAGPGPDVPKEQMRIVSLGTLLGIDQTLVPSMNLKIGKGLWRDHVDLIWNDWG</sequence>
<evidence type="ECO:0000313" key="1">
    <source>
        <dbReference type="EMBL" id="EMS31845.1"/>
    </source>
</evidence>